<dbReference type="GeneID" id="26248918"/>
<keyword evidence="3" id="KW-1185">Reference proteome</keyword>
<proteinExistence type="predicted"/>
<evidence type="ECO:0000313" key="3">
    <source>
        <dbReference type="Proteomes" id="UP000054337"/>
    </source>
</evidence>
<dbReference type="AlphaFoldDB" id="W7EFY6"/>
<dbReference type="EMBL" id="KI968764">
    <property type="protein sequence ID" value="EUN24605.1"/>
    <property type="molecule type" value="Genomic_DNA"/>
</dbReference>
<evidence type="ECO:0000256" key="1">
    <source>
        <dbReference type="SAM" id="MobiDB-lite"/>
    </source>
</evidence>
<reference evidence="2 3" key="1">
    <citation type="journal article" date="2013" name="PLoS Genet.">
        <title>Comparative genome structure, secondary metabolite, and effector coding capacity across Cochliobolus pathogens.</title>
        <authorList>
            <person name="Condon B.J."/>
            <person name="Leng Y."/>
            <person name="Wu D."/>
            <person name="Bushley K.E."/>
            <person name="Ohm R.A."/>
            <person name="Otillar R."/>
            <person name="Martin J."/>
            <person name="Schackwitz W."/>
            <person name="Grimwood J."/>
            <person name="MohdZainudin N."/>
            <person name="Xue C."/>
            <person name="Wang R."/>
            <person name="Manning V.A."/>
            <person name="Dhillon B."/>
            <person name="Tu Z.J."/>
            <person name="Steffenson B.J."/>
            <person name="Salamov A."/>
            <person name="Sun H."/>
            <person name="Lowry S."/>
            <person name="LaButti K."/>
            <person name="Han J."/>
            <person name="Copeland A."/>
            <person name="Lindquist E."/>
            <person name="Barry K."/>
            <person name="Schmutz J."/>
            <person name="Baker S.E."/>
            <person name="Ciuffetti L.M."/>
            <person name="Grigoriev I.V."/>
            <person name="Zhong S."/>
            <person name="Turgeon B.G."/>
        </authorList>
    </citation>
    <scope>NUCLEOTIDE SEQUENCE [LARGE SCALE GENOMIC DNA]</scope>
    <source>
        <strain evidence="2 3">FI3</strain>
    </source>
</reference>
<evidence type="ECO:0000313" key="2">
    <source>
        <dbReference type="EMBL" id="EUN24605.1"/>
    </source>
</evidence>
<dbReference type="Proteomes" id="UP000054337">
    <property type="component" value="Unassembled WGS sequence"/>
</dbReference>
<protein>
    <submittedName>
        <fullName evidence="2">Uncharacterized protein</fullName>
    </submittedName>
</protein>
<dbReference type="HOGENOM" id="CLU_3086896_0_0_1"/>
<dbReference type="RefSeq" id="XP_014554186.1">
    <property type="nucleotide sequence ID" value="XM_014698700.1"/>
</dbReference>
<name>W7EFY6_BIPV3</name>
<sequence length="52" mass="5824">MRVHHFPLHTGPPTPSPQHRGTPDTPQPHAQAPNPNRIARILQHHHVAPKVL</sequence>
<gene>
    <name evidence="2" type="ORF">COCVIDRAFT_105664</name>
</gene>
<accession>W7EFY6</accession>
<feature type="region of interest" description="Disordered" evidence="1">
    <location>
        <begin position="1"/>
        <end position="35"/>
    </location>
</feature>
<organism evidence="2 3">
    <name type="scientific">Bipolaris victoriae (strain FI3)</name>
    <name type="common">Victoria blight of oats agent</name>
    <name type="synonym">Cochliobolus victoriae</name>
    <dbReference type="NCBI Taxonomy" id="930091"/>
    <lineage>
        <taxon>Eukaryota</taxon>
        <taxon>Fungi</taxon>
        <taxon>Dikarya</taxon>
        <taxon>Ascomycota</taxon>
        <taxon>Pezizomycotina</taxon>
        <taxon>Dothideomycetes</taxon>
        <taxon>Pleosporomycetidae</taxon>
        <taxon>Pleosporales</taxon>
        <taxon>Pleosporineae</taxon>
        <taxon>Pleosporaceae</taxon>
        <taxon>Bipolaris</taxon>
    </lineage>
</organism>